<feature type="region of interest" description="Disordered" evidence="1">
    <location>
        <begin position="324"/>
        <end position="479"/>
    </location>
</feature>
<name>A0A397UFT7_9GLOM</name>
<feature type="compositionally biased region" description="Basic and acidic residues" evidence="1">
    <location>
        <begin position="448"/>
        <end position="457"/>
    </location>
</feature>
<gene>
    <name evidence="2" type="ORF">C2G38_2044578</name>
</gene>
<feature type="compositionally biased region" description="Low complexity" evidence="1">
    <location>
        <begin position="332"/>
        <end position="348"/>
    </location>
</feature>
<proteinExistence type="predicted"/>
<feature type="compositionally biased region" description="Polar residues" evidence="1">
    <location>
        <begin position="384"/>
        <end position="408"/>
    </location>
</feature>
<keyword evidence="3" id="KW-1185">Reference proteome</keyword>
<sequence>MSYYKDTKKVGKMFARLTTGGSNPAMAGSSSSATKKAKKAKKAKKNKDKGKTKETVERVSPLIELSDRVSPASDVPIAPMTASYEHASGSGWQITSAEIKKLLDNQGKLMHKVDRLMARFEEMEERIDSRLRAVEDKLFATLDVSELQSFVESTVKGATNALIKKPYTQLNKNLKRRLKIIWEKIIMTFCKLLKIMRSKRGTLTTKIKDAVFAVFGDSMLDRIDSNAIPEEVHNWKQSAKTKAAYSKLFSPIVANDPEDTYISHILTKVFPKGEAEENLMAFGIGVAQALLSPKYEKITIEEKIMKDRIEKNVAILLNKGTFVISDDDDSDSSSSSSSSSGSSSSSSSNKSNQPEDMQDQPTPTPEDTEDQAAVSETAGVPEISNVQNEGAPETTQVQEEAEKSGTSTPEKRSVLKSSEVQRETRSAKKRGAMQNPEEDIAEGSGSAKKQDATHNPEEDIAEGSGTSTKRNSPEIPENP</sequence>
<dbReference type="Gene3D" id="1.20.5.170">
    <property type="match status" value="1"/>
</dbReference>
<feature type="region of interest" description="Disordered" evidence="1">
    <location>
        <begin position="15"/>
        <end position="57"/>
    </location>
</feature>
<accession>A0A397UFT7</accession>
<feature type="compositionally biased region" description="Polar residues" evidence="1">
    <location>
        <begin position="349"/>
        <end position="361"/>
    </location>
</feature>
<reference evidence="2 3" key="1">
    <citation type="submission" date="2018-06" db="EMBL/GenBank/DDBJ databases">
        <title>Comparative genomics reveals the genomic features of Rhizophagus irregularis, R. cerebriforme, R. diaphanum and Gigaspora rosea, and their symbiotic lifestyle signature.</title>
        <authorList>
            <person name="Morin E."/>
            <person name="San Clemente H."/>
            <person name="Chen E.C.H."/>
            <person name="De La Providencia I."/>
            <person name="Hainaut M."/>
            <person name="Kuo A."/>
            <person name="Kohler A."/>
            <person name="Murat C."/>
            <person name="Tang N."/>
            <person name="Roy S."/>
            <person name="Loubradou J."/>
            <person name="Henrissat B."/>
            <person name="Grigoriev I.V."/>
            <person name="Corradi N."/>
            <person name="Roux C."/>
            <person name="Martin F.M."/>
        </authorList>
    </citation>
    <scope>NUCLEOTIDE SEQUENCE [LARGE SCALE GENOMIC DNA]</scope>
    <source>
        <strain evidence="2 3">DAOM 194757</strain>
    </source>
</reference>
<dbReference type="Proteomes" id="UP000266673">
    <property type="component" value="Unassembled WGS sequence"/>
</dbReference>
<evidence type="ECO:0000313" key="3">
    <source>
        <dbReference type="Proteomes" id="UP000266673"/>
    </source>
</evidence>
<protein>
    <submittedName>
        <fullName evidence="2">Uncharacterized protein</fullName>
    </submittedName>
</protein>
<comment type="caution">
    <text evidence="2">The sequence shown here is derived from an EMBL/GenBank/DDBJ whole genome shotgun (WGS) entry which is preliminary data.</text>
</comment>
<dbReference type="EMBL" id="QKWP01001412">
    <property type="protein sequence ID" value="RIB09132.1"/>
    <property type="molecule type" value="Genomic_DNA"/>
</dbReference>
<feature type="compositionally biased region" description="Basic and acidic residues" evidence="1">
    <location>
        <begin position="409"/>
        <end position="426"/>
    </location>
</feature>
<feature type="compositionally biased region" description="Basic residues" evidence="1">
    <location>
        <begin position="35"/>
        <end position="48"/>
    </location>
</feature>
<evidence type="ECO:0000313" key="2">
    <source>
        <dbReference type="EMBL" id="RIB09132.1"/>
    </source>
</evidence>
<evidence type="ECO:0000256" key="1">
    <source>
        <dbReference type="SAM" id="MobiDB-lite"/>
    </source>
</evidence>
<dbReference type="AlphaFoldDB" id="A0A397UFT7"/>
<organism evidence="2 3">
    <name type="scientific">Gigaspora rosea</name>
    <dbReference type="NCBI Taxonomy" id="44941"/>
    <lineage>
        <taxon>Eukaryota</taxon>
        <taxon>Fungi</taxon>
        <taxon>Fungi incertae sedis</taxon>
        <taxon>Mucoromycota</taxon>
        <taxon>Glomeromycotina</taxon>
        <taxon>Glomeromycetes</taxon>
        <taxon>Diversisporales</taxon>
        <taxon>Gigasporaceae</taxon>
        <taxon>Gigaspora</taxon>
    </lineage>
</organism>